<dbReference type="AlphaFoldDB" id="A0A6G5QMU3"/>
<dbReference type="EMBL" id="CP012543">
    <property type="protein sequence ID" value="QCD47000.1"/>
    <property type="molecule type" value="Genomic_DNA"/>
</dbReference>
<organism evidence="1 2">
    <name type="scientific">Campylobacter rectus</name>
    <name type="common">Wolinella recta</name>
    <dbReference type="NCBI Taxonomy" id="203"/>
    <lineage>
        <taxon>Bacteria</taxon>
        <taxon>Pseudomonadati</taxon>
        <taxon>Campylobacterota</taxon>
        <taxon>Epsilonproteobacteria</taxon>
        <taxon>Campylobacterales</taxon>
        <taxon>Campylobacteraceae</taxon>
        <taxon>Campylobacter</taxon>
    </lineage>
</organism>
<gene>
    <name evidence="1" type="ORF">CRECT_1346</name>
</gene>
<name>A0A6G5QMU3_CAMRE</name>
<reference evidence="1 2" key="1">
    <citation type="submission" date="2016-07" db="EMBL/GenBank/DDBJ databases">
        <title>Comparative genomics of the Campylobacter concisus group.</title>
        <authorList>
            <person name="Miller W.G."/>
            <person name="Yee E."/>
            <person name="Chapman M.H."/>
            <person name="Huynh S."/>
            <person name="Bono J.L."/>
            <person name="On S.L.W."/>
            <person name="StLeger J."/>
            <person name="Foster G."/>
            <person name="Parker C.T."/>
        </authorList>
    </citation>
    <scope>NUCLEOTIDE SEQUENCE [LARGE SCALE GENOMIC DNA]</scope>
    <source>
        <strain evidence="1 2">ATCC 33238</strain>
    </source>
</reference>
<evidence type="ECO:0000313" key="2">
    <source>
        <dbReference type="Proteomes" id="UP000502377"/>
    </source>
</evidence>
<proteinExistence type="predicted"/>
<evidence type="ECO:0000313" key="1">
    <source>
        <dbReference type="EMBL" id="QCD47000.1"/>
    </source>
</evidence>
<dbReference type="RefSeq" id="WP_002944552.1">
    <property type="nucleotide sequence ID" value="NZ_CP012543.1"/>
</dbReference>
<dbReference type="Proteomes" id="UP000502377">
    <property type="component" value="Chromosome"/>
</dbReference>
<dbReference type="KEGG" id="crx:CRECT_1346"/>
<protein>
    <submittedName>
        <fullName evidence="1">Uncharacterized protein</fullName>
    </submittedName>
</protein>
<accession>A0A6G5QMU3</accession>
<sequence>MSKKYFIEELQVPIQSNTPPPPQNIRAQILDALKKHLDALNFNVEVFEIYVFDKDNLPLIIIKDTDDAVEAVSFERIKHELSVSINLIASSYSKNDELLLKVLDRLKSFEGKFNFMELNAVNRSNIEVLDKDYVMTELRLSFVYHTQLWSV</sequence>